<dbReference type="PANTHER" id="PTHR30419">
    <property type="entry name" value="HTH-TYPE TRANSCRIPTIONAL REGULATOR YBHD"/>
    <property type="match status" value="1"/>
</dbReference>
<dbReference type="AlphaFoldDB" id="A0A1L1PMF6"/>
<dbReference type="GO" id="GO:0005829">
    <property type="term" value="C:cytosol"/>
    <property type="evidence" value="ECO:0007669"/>
    <property type="project" value="TreeGrafter"/>
</dbReference>
<evidence type="ECO:0000259" key="5">
    <source>
        <dbReference type="PROSITE" id="PS50931"/>
    </source>
</evidence>
<dbReference type="SUPFAM" id="SSF53850">
    <property type="entry name" value="Periplasmic binding protein-like II"/>
    <property type="match status" value="1"/>
</dbReference>
<dbReference type="Proteomes" id="UP000028878">
    <property type="component" value="Unassembled WGS sequence"/>
</dbReference>
<feature type="domain" description="HTH lysR-type" evidence="5">
    <location>
        <begin position="12"/>
        <end position="69"/>
    </location>
</feature>
<dbReference type="Gene3D" id="1.10.10.10">
    <property type="entry name" value="Winged helix-like DNA-binding domain superfamily/Winged helix DNA-binding domain"/>
    <property type="match status" value="1"/>
</dbReference>
<dbReference type="Pfam" id="PF00126">
    <property type="entry name" value="HTH_1"/>
    <property type="match status" value="1"/>
</dbReference>
<accession>A0A1L1PMF6</accession>
<reference evidence="7" key="1">
    <citation type="submission" date="2014-02" db="EMBL/GenBank/DDBJ databases">
        <authorList>
            <person name="Gan H."/>
        </authorList>
    </citation>
    <scope>NUCLEOTIDE SEQUENCE [LARGE SCALE GENOMIC DNA]</scope>
    <source>
        <strain evidence="7">S1</strain>
    </source>
</reference>
<evidence type="ECO:0000313" key="6">
    <source>
        <dbReference type="EMBL" id="CDN88137.1"/>
    </source>
</evidence>
<dbReference type="SUPFAM" id="SSF46785">
    <property type="entry name" value="Winged helix' DNA-binding domain"/>
    <property type="match status" value="1"/>
</dbReference>
<protein>
    <submittedName>
        <fullName evidence="6">LysR family transcriptional regulator</fullName>
    </submittedName>
</protein>
<keyword evidence="4" id="KW-0804">Transcription</keyword>
<dbReference type="Pfam" id="PF03466">
    <property type="entry name" value="LysR_substrate"/>
    <property type="match status" value="1"/>
</dbReference>
<keyword evidence="7" id="KW-1185">Reference proteome</keyword>
<evidence type="ECO:0000313" key="7">
    <source>
        <dbReference type="Proteomes" id="UP000028878"/>
    </source>
</evidence>
<dbReference type="PANTHER" id="PTHR30419:SF8">
    <property type="entry name" value="NITROGEN ASSIMILATION TRANSCRIPTIONAL ACTIVATOR-RELATED"/>
    <property type="match status" value="1"/>
</dbReference>
<dbReference type="Gene3D" id="3.40.190.290">
    <property type="match status" value="1"/>
</dbReference>
<dbReference type="InterPro" id="IPR036390">
    <property type="entry name" value="WH_DNA-bd_sf"/>
</dbReference>
<evidence type="ECO:0000256" key="2">
    <source>
        <dbReference type="ARBA" id="ARBA00023015"/>
    </source>
</evidence>
<dbReference type="GO" id="GO:0003700">
    <property type="term" value="F:DNA-binding transcription factor activity"/>
    <property type="evidence" value="ECO:0007669"/>
    <property type="project" value="InterPro"/>
</dbReference>
<organism evidence="6 7">
    <name type="scientific">Hydrogenophaga intermedia</name>
    <dbReference type="NCBI Taxonomy" id="65786"/>
    <lineage>
        <taxon>Bacteria</taxon>
        <taxon>Pseudomonadati</taxon>
        <taxon>Pseudomonadota</taxon>
        <taxon>Betaproteobacteria</taxon>
        <taxon>Burkholderiales</taxon>
        <taxon>Comamonadaceae</taxon>
        <taxon>Hydrogenophaga</taxon>
    </lineage>
</organism>
<dbReference type="InterPro" id="IPR000847">
    <property type="entry name" value="LysR_HTH_N"/>
</dbReference>
<dbReference type="EMBL" id="CCAE010000019">
    <property type="protein sequence ID" value="CDN88137.1"/>
    <property type="molecule type" value="Genomic_DNA"/>
</dbReference>
<proteinExistence type="inferred from homology"/>
<gene>
    <name evidence="6" type="ORF">BN948_02569</name>
</gene>
<evidence type="ECO:0000256" key="3">
    <source>
        <dbReference type="ARBA" id="ARBA00023125"/>
    </source>
</evidence>
<keyword evidence="2" id="KW-0805">Transcription regulation</keyword>
<dbReference type="PROSITE" id="PS50931">
    <property type="entry name" value="HTH_LYSR"/>
    <property type="match status" value="1"/>
</dbReference>
<dbReference type="GO" id="GO:0003677">
    <property type="term" value="F:DNA binding"/>
    <property type="evidence" value="ECO:0007669"/>
    <property type="project" value="UniProtKB-KW"/>
</dbReference>
<dbReference type="InterPro" id="IPR005119">
    <property type="entry name" value="LysR_subst-bd"/>
</dbReference>
<comment type="similarity">
    <text evidence="1">Belongs to the LysR transcriptional regulatory family.</text>
</comment>
<evidence type="ECO:0000256" key="1">
    <source>
        <dbReference type="ARBA" id="ARBA00009437"/>
    </source>
</evidence>
<evidence type="ECO:0000256" key="4">
    <source>
        <dbReference type="ARBA" id="ARBA00023163"/>
    </source>
</evidence>
<dbReference type="InterPro" id="IPR050950">
    <property type="entry name" value="HTH-type_LysR_regulators"/>
</dbReference>
<keyword evidence="3" id="KW-0238">DNA-binding</keyword>
<dbReference type="RefSeq" id="WP_009520263.1">
    <property type="nucleotide sequence ID" value="NZ_CCAE010000019.1"/>
</dbReference>
<sequence>MSQGFDHLVRRLRLRHLELLLALADARTMRAAASRLHLSQPAISKMLAEAEDALGARLFERSPQGVLPTPAGAAAVHRARVALGELAHARDEVQAIHRGASAVLRVGAFSVTAAVPAAVVQLRQRLPGAVVHIHEGRVNELIQRLLDGDLDCVFGALTTETLTSERLSLLQSEALLEDRLCVLAASDNPLVRRRRLRWTDLREAAWVAPPRQTLVRQAFMGAFLNEGLDPPVPVIEAISSITIGAVLRLDRSLLCAVRFEHARDEVARGGVKRLSGLPEVALPPLGLFTRRGEVPATPVVQAFAREIRKAGARAG</sequence>
<name>A0A1L1PMF6_HYDIT</name>
<dbReference type="PRINTS" id="PR00039">
    <property type="entry name" value="HTHLYSR"/>
</dbReference>
<dbReference type="InterPro" id="IPR036388">
    <property type="entry name" value="WH-like_DNA-bd_sf"/>
</dbReference>
<reference evidence="7" key="2">
    <citation type="submission" date="2014-11" db="EMBL/GenBank/DDBJ databases">
        <title>Draft genome sequence of Hydrogenophaga intermedia S1.</title>
        <authorList>
            <person name="Gan H.M."/>
            <person name="Chew T.H."/>
            <person name="Stolz A."/>
        </authorList>
    </citation>
    <scope>NUCLEOTIDE SEQUENCE [LARGE SCALE GENOMIC DNA]</scope>
    <source>
        <strain evidence="7">S1</strain>
    </source>
</reference>